<accession>Q855Y2</accession>
<gene>
    <name evidence="1" type="primary">90</name>
    <name evidence="1" type="ORF">PBI_BARNYARD_90</name>
</gene>
<name>Q855Y2_9CAUD</name>
<dbReference type="RefSeq" id="NP_818628.1">
    <property type="nucleotide sequence ID" value="NC_004689.1"/>
</dbReference>
<dbReference type="EMBL" id="AY129339">
    <property type="protein sequence ID" value="AAN02144.1"/>
    <property type="molecule type" value="Genomic_DNA"/>
</dbReference>
<protein>
    <submittedName>
        <fullName evidence="1">Uncharacterized protein</fullName>
    </submittedName>
</protein>
<dbReference type="KEGG" id="vg:1260301"/>
<evidence type="ECO:0000313" key="2">
    <source>
        <dbReference type="Proteomes" id="UP000000731"/>
    </source>
</evidence>
<dbReference type="Proteomes" id="UP000000731">
    <property type="component" value="Segment"/>
</dbReference>
<sequence>MTMTNEFYEAQDLIHKVPLFIHRDPKHPSGRKIKIKGDGIPGAMWCAEGDDYEDLATKWIAMIMGWPEHLVYAYNVNGASA</sequence>
<organism evidence="1 2">
    <name type="scientific">Mycobacterium phage Barnyard</name>
    <dbReference type="NCBI Taxonomy" id="205880"/>
    <lineage>
        <taxon>Viruses</taxon>
        <taxon>Duplodnaviria</taxon>
        <taxon>Heunggongvirae</taxon>
        <taxon>Uroviricota</taxon>
        <taxon>Caudoviricetes</taxon>
        <taxon>Barnyardvirus</taxon>
        <taxon>Barnyardvirus barnyard</taxon>
    </lineage>
</organism>
<keyword evidence="2" id="KW-1185">Reference proteome</keyword>
<proteinExistence type="predicted"/>
<evidence type="ECO:0000313" key="1">
    <source>
        <dbReference type="EMBL" id="AAN02144.1"/>
    </source>
</evidence>
<reference evidence="1 2" key="1">
    <citation type="journal article" date="2003" name="Cell">
        <title>Origins of highly mosaic mycobacteriophage genomes.</title>
        <authorList>
            <person name="Pedulla M.L."/>
            <person name="Ford M.E."/>
            <person name="Houtz J.M."/>
            <person name="Karthikeyan T."/>
            <person name="Wadsworth C."/>
            <person name="Lewis J.A."/>
            <person name="Jacobs-Sera D."/>
            <person name="Falbo J."/>
            <person name="Gross J."/>
            <person name="Pannunzio N.R."/>
            <person name="Brucker W."/>
            <person name="Kumar V."/>
            <person name="Kandasamy J."/>
            <person name="Keenan L."/>
            <person name="Bardarov S."/>
            <person name="Kriakov J."/>
            <person name="Lawrence J.G."/>
            <person name="Jacobs W.R. Jr."/>
            <person name="Hendrix R.W."/>
            <person name="Hatfull G.F."/>
        </authorList>
    </citation>
    <scope>NUCLEOTIDE SEQUENCE</scope>
</reference>